<keyword evidence="1" id="KW-1133">Transmembrane helix</keyword>
<evidence type="ECO:0000313" key="2">
    <source>
        <dbReference type="EMBL" id="KAF9510544.1"/>
    </source>
</evidence>
<evidence type="ECO:0000313" key="3">
    <source>
        <dbReference type="Proteomes" id="UP000886523"/>
    </source>
</evidence>
<dbReference type="Proteomes" id="UP000886523">
    <property type="component" value="Unassembled WGS sequence"/>
</dbReference>
<dbReference type="OrthoDB" id="3271139at2759"/>
<comment type="caution">
    <text evidence="2">The sequence shown here is derived from an EMBL/GenBank/DDBJ whole genome shotgun (WGS) entry which is preliminary data.</text>
</comment>
<keyword evidence="1" id="KW-0472">Membrane</keyword>
<protein>
    <submittedName>
        <fullName evidence="2">Uncharacterized protein</fullName>
    </submittedName>
</protein>
<proteinExistence type="predicted"/>
<dbReference type="EMBL" id="MU129014">
    <property type="protein sequence ID" value="KAF9510544.1"/>
    <property type="molecule type" value="Genomic_DNA"/>
</dbReference>
<feature type="transmembrane region" description="Helical" evidence="1">
    <location>
        <begin position="36"/>
        <end position="57"/>
    </location>
</feature>
<organism evidence="2 3">
    <name type="scientific">Hydnum rufescens UP504</name>
    <dbReference type="NCBI Taxonomy" id="1448309"/>
    <lineage>
        <taxon>Eukaryota</taxon>
        <taxon>Fungi</taxon>
        <taxon>Dikarya</taxon>
        <taxon>Basidiomycota</taxon>
        <taxon>Agaricomycotina</taxon>
        <taxon>Agaricomycetes</taxon>
        <taxon>Cantharellales</taxon>
        <taxon>Hydnaceae</taxon>
        <taxon>Hydnum</taxon>
    </lineage>
</organism>
<reference evidence="2" key="1">
    <citation type="journal article" date="2020" name="Nat. Commun.">
        <title>Large-scale genome sequencing of mycorrhizal fungi provides insights into the early evolution of symbiotic traits.</title>
        <authorList>
            <person name="Miyauchi S."/>
            <person name="Kiss E."/>
            <person name="Kuo A."/>
            <person name="Drula E."/>
            <person name="Kohler A."/>
            <person name="Sanchez-Garcia M."/>
            <person name="Morin E."/>
            <person name="Andreopoulos B."/>
            <person name="Barry K.W."/>
            <person name="Bonito G."/>
            <person name="Buee M."/>
            <person name="Carver A."/>
            <person name="Chen C."/>
            <person name="Cichocki N."/>
            <person name="Clum A."/>
            <person name="Culley D."/>
            <person name="Crous P.W."/>
            <person name="Fauchery L."/>
            <person name="Girlanda M."/>
            <person name="Hayes R.D."/>
            <person name="Keri Z."/>
            <person name="LaButti K."/>
            <person name="Lipzen A."/>
            <person name="Lombard V."/>
            <person name="Magnuson J."/>
            <person name="Maillard F."/>
            <person name="Murat C."/>
            <person name="Nolan M."/>
            <person name="Ohm R.A."/>
            <person name="Pangilinan J."/>
            <person name="Pereira M.F."/>
            <person name="Perotto S."/>
            <person name="Peter M."/>
            <person name="Pfister S."/>
            <person name="Riley R."/>
            <person name="Sitrit Y."/>
            <person name="Stielow J.B."/>
            <person name="Szollosi G."/>
            <person name="Zifcakova L."/>
            <person name="Stursova M."/>
            <person name="Spatafora J.W."/>
            <person name="Tedersoo L."/>
            <person name="Vaario L.M."/>
            <person name="Yamada A."/>
            <person name="Yan M."/>
            <person name="Wang P."/>
            <person name="Xu J."/>
            <person name="Bruns T."/>
            <person name="Baldrian P."/>
            <person name="Vilgalys R."/>
            <person name="Dunand C."/>
            <person name="Henrissat B."/>
            <person name="Grigoriev I.V."/>
            <person name="Hibbett D."/>
            <person name="Nagy L.G."/>
            <person name="Martin F.M."/>
        </authorList>
    </citation>
    <scope>NUCLEOTIDE SEQUENCE</scope>
    <source>
        <strain evidence="2">UP504</strain>
    </source>
</reference>
<keyword evidence="3" id="KW-1185">Reference proteome</keyword>
<sequence>MHYQIIFKEQGVTINLVPNLCDVMKALTAISMALQLLGKLCWCMCIGMLALAIYCGITEVGTMHFMSVKPLRLQTLRGAEDNTKSLQKNWHVPFVHIHLHDVESLWWVAVWVVFYNNFWAPQQSDTSPDLKTIQHQPDQAMILFPSVMESTHRQNGFQSHFPSIREALAGGLPNKSSIYTDLDFPREVLVDHYTSVKAMLPHSINLSASKEQIYEDFRAIFMSFQESAFTLAFIPDLKRELLGMLKRPRPETASEIGVAARKRRLSLQLQEIVIR</sequence>
<gene>
    <name evidence="2" type="ORF">BS47DRAFT_1383904</name>
</gene>
<dbReference type="AlphaFoldDB" id="A0A9P6AR84"/>
<evidence type="ECO:0000256" key="1">
    <source>
        <dbReference type="SAM" id="Phobius"/>
    </source>
</evidence>
<keyword evidence="1" id="KW-0812">Transmembrane</keyword>
<accession>A0A9P6AR84</accession>
<name>A0A9P6AR84_9AGAM</name>